<dbReference type="AlphaFoldDB" id="K1E9P4"/>
<reference evidence="2 3" key="1">
    <citation type="journal article" date="2012" name="J. Bacteriol.">
        <title>Genome Sequence of Janibacter hoylei MTCC8307, Isolated from the Stratospheric Air.</title>
        <authorList>
            <person name="Pawar S.P."/>
            <person name="Dhotre D.P."/>
            <person name="Shetty S.A."/>
            <person name="Chowdhury S.P."/>
            <person name="Chaudhari B.L."/>
            <person name="Shouche Y.S."/>
        </authorList>
    </citation>
    <scope>NUCLEOTIDE SEQUENCE [LARGE SCALE GENOMIC DNA]</scope>
    <source>
        <strain evidence="2 3">PVAS-1</strain>
    </source>
</reference>
<organism evidence="2 3">
    <name type="scientific">Janibacter hoylei PVAS-1</name>
    <dbReference type="NCBI Taxonomy" id="1210046"/>
    <lineage>
        <taxon>Bacteria</taxon>
        <taxon>Bacillati</taxon>
        <taxon>Actinomycetota</taxon>
        <taxon>Actinomycetes</taxon>
        <taxon>Micrococcales</taxon>
        <taxon>Intrasporangiaceae</taxon>
        <taxon>Janibacter</taxon>
    </lineage>
</organism>
<feature type="region of interest" description="Disordered" evidence="1">
    <location>
        <begin position="85"/>
        <end position="117"/>
    </location>
</feature>
<dbReference type="eggNOG" id="COG1403">
    <property type="taxonomic scope" value="Bacteria"/>
</dbReference>
<evidence type="ECO:0000256" key="1">
    <source>
        <dbReference type="SAM" id="MobiDB-lite"/>
    </source>
</evidence>
<protein>
    <submittedName>
        <fullName evidence="2">HNH nuclease</fullName>
    </submittedName>
</protein>
<dbReference type="Gene3D" id="1.10.30.50">
    <property type="match status" value="1"/>
</dbReference>
<name>K1E9P4_9MICO</name>
<sequence>MASDPRRANSTKRDRLKRRVWREENVCHLCGQWVDKRLPRYLPGSPTLDELVPISFGGSPFERENVRLCHFWCNRVRGTSPVSMARERLTNPPPRFGADGQRISTELEPVSSRSWLG</sequence>
<proteinExistence type="predicted"/>
<comment type="caution">
    <text evidence="2">The sequence shown here is derived from an EMBL/GenBank/DDBJ whole genome shotgun (WGS) entry which is preliminary data.</text>
</comment>
<evidence type="ECO:0000313" key="2">
    <source>
        <dbReference type="EMBL" id="EKA62162.1"/>
    </source>
</evidence>
<dbReference type="Proteomes" id="UP000004474">
    <property type="component" value="Unassembled WGS sequence"/>
</dbReference>
<dbReference type="EMBL" id="ALWX01000014">
    <property type="protein sequence ID" value="EKA62162.1"/>
    <property type="molecule type" value="Genomic_DNA"/>
</dbReference>
<evidence type="ECO:0000313" key="3">
    <source>
        <dbReference type="Proteomes" id="UP000004474"/>
    </source>
</evidence>
<dbReference type="STRING" id="1210046.B277_03910"/>
<accession>K1E9P4</accession>
<gene>
    <name evidence="2" type="ORF">B277_03910</name>
</gene>